<dbReference type="EMBL" id="CP024847">
    <property type="protein sequence ID" value="AUR50838.1"/>
    <property type="molecule type" value="Genomic_DNA"/>
</dbReference>
<organism evidence="1 2">
    <name type="scientific">Aquella oligotrophica</name>
    <dbReference type="NCBI Taxonomy" id="2067065"/>
    <lineage>
        <taxon>Bacteria</taxon>
        <taxon>Pseudomonadati</taxon>
        <taxon>Pseudomonadota</taxon>
        <taxon>Betaproteobacteria</taxon>
        <taxon>Neisseriales</taxon>
        <taxon>Neisseriaceae</taxon>
        <taxon>Aquella</taxon>
    </lineage>
</organism>
<dbReference type="AlphaFoldDB" id="A0A2I7N318"/>
<dbReference type="SUPFAM" id="SSF101898">
    <property type="entry name" value="NHL repeat"/>
    <property type="match status" value="1"/>
</dbReference>
<sequence length="476" mass="50895">MFIIEHKLAVILNRLQMNKKNYQRLLLGALLAAATLPSCVPIGGNAGSSPFTPIPTPTPPPIPLVGWQNTSNSLPIVTGRANNIGLASDQLGNLYVAYQGSESLAVYRYVFGQSTTGWQQIASNQNMSLGSASTSIAVDGRFEVNMAYLSQSSTDAKRQVFWLKALPDKIDFSQSAVAQYVEAYSYSGVGTASCPAPEIYDVTTDEMSMALAPGSGYQILAYSDTTKYETKTVQMESGVCTADGYSGGGRLSVFNTNLNTYRSITTGTATQVKVASTPTRIGTAYPVYIAYADGVYGGGVSVLKLSSEGGSWDPVGPENFSNGPVNFISLAVDTTGVPYVAYESSNQLLAVRKYSGNSWVAVGGSTISTHIATWISIAINQADNSPYVAYQESGLIKVRRFDGESWVKVGSDLSNTPNNYGAYNTIVMRQTGYSTWQPAVAFQSSSPTAISSNISTLYYVPSSYSSNSEIYPMTKK</sequence>
<evidence type="ECO:0000313" key="1">
    <source>
        <dbReference type="EMBL" id="AUR50838.1"/>
    </source>
</evidence>
<protein>
    <submittedName>
        <fullName evidence="1">Uncharacterized protein</fullName>
    </submittedName>
</protein>
<evidence type="ECO:0000313" key="2">
    <source>
        <dbReference type="Proteomes" id="UP000236655"/>
    </source>
</evidence>
<accession>A0A2I7N318</accession>
<reference evidence="2" key="1">
    <citation type="submission" date="2017-11" db="EMBL/GenBank/DDBJ databases">
        <authorList>
            <person name="Chan K.G."/>
            <person name="Lee L.S."/>
        </authorList>
    </citation>
    <scope>NUCLEOTIDE SEQUENCE [LARGE SCALE GENOMIC DNA]</scope>
    <source>
        <strain evidence="2">DSM 100970</strain>
    </source>
</reference>
<dbReference type="Proteomes" id="UP000236655">
    <property type="component" value="Chromosome"/>
</dbReference>
<name>A0A2I7N318_9NEIS</name>
<gene>
    <name evidence="1" type="ORF">CUN60_00495</name>
</gene>
<dbReference type="KEGG" id="nba:CUN60_00495"/>
<keyword evidence="2" id="KW-1185">Reference proteome</keyword>
<proteinExistence type="predicted"/>